<keyword evidence="2" id="KW-1185">Reference proteome</keyword>
<dbReference type="AlphaFoldDB" id="A0A4Y3WQC3"/>
<reference evidence="1 2" key="1">
    <citation type="submission" date="2019-06" db="EMBL/GenBank/DDBJ databases">
        <title>Whole genome shotgun sequence of Pseudonocardia hydrocarbonoxydans NBRC 14498.</title>
        <authorList>
            <person name="Hosoyama A."/>
            <person name="Uohara A."/>
            <person name="Ohji S."/>
            <person name="Ichikawa N."/>
        </authorList>
    </citation>
    <scope>NUCLEOTIDE SEQUENCE [LARGE SCALE GENOMIC DNA]</scope>
    <source>
        <strain evidence="1 2">NBRC 14498</strain>
    </source>
</reference>
<gene>
    <name evidence="1" type="ORF">PHY01_33750</name>
</gene>
<accession>A0A4Y3WQC3</accession>
<name>A0A4Y3WQC3_9PSEU</name>
<organism evidence="1 2">
    <name type="scientific">Pseudonocardia hydrocarbonoxydans</name>
    <dbReference type="NCBI Taxonomy" id="76726"/>
    <lineage>
        <taxon>Bacteria</taxon>
        <taxon>Bacillati</taxon>
        <taxon>Actinomycetota</taxon>
        <taxon>Actinomycetes</taxon>
        <taxon>Pseudonocardiales</taxon>
        <taxon>Pseudonocardiaceae</taxon>
        <taxon>Pseudonocardia</taxon>
    </lineage>
</organism>
<sequence length="134" mass="14492">MTTSHDHPFLLTDADVLARVRELVGPAITDRQLWIMFVDGDGRQAPVVSPVSDLPPRPDALVPRLGALLAQLVPDLRTDLGRGSVVLTLERLGPDAPRPSDRDWAQALTDACIAAAVELRGVFLSTRGGVRRLL</sequence>
<proteinExistence type="predicted"/>
<protein>
    <submittedName>
        <fullName evidence="1">Uncharacterized protein</fullName>
    </submittedName>
</protein>
<comment type="caution">
    <text evidence="1">The sequence shown here is derived from an EMBL/GenBank/DDBJ whole genome shotgun (WGS) entry which is preliminary data.</text>
</comment>
<dbReference type="EMBL" id="BJNG01000028">
    <property type="protein sequence ID" value="GEC21092.1"/>
    <property type="molecule type" value="Genomic_DNA"/>
</dbReference>
<dbReference type="RefSeq" id="WP_170183852.1">
    <property type="nucleotide sequence ID" value="NZ_BAAARZ010000047.1"/>
</dbReference>
<evidence type="ECO:0000313" key="2">
    <source>
        <dbReference type="Proteomes" id="UP000320338"/>
    </source>
</evidence>
<dbReference type="Proteomes" id="UP000320338">
    <property type="component" value="Unassembled WGS sequence"/>
</dbReference>
<evidence type="ECO:0000313" key="1">
    <source>
        <dbReference type="EMBL" id="GEC21092.1"/>
    </source>
</evidence>